<dbReference type="EMBL" id="LILC01000006">
    <property type="protein sequence ID" value="KOO48180.1"/>
    <property type="molecule type" value="Genomic_DNA"/>
</dbReference>
<reference evidence="2" key="1">
    <citation type="submission" date="2015-08" db="EMBL/GenBank/DDBJ databases">
        <title>Fjat-14210 dsm16467.</title>
        <authorList>
            <person name="Liu B."/>
            <person name="Wang J."/>
            <person name="Zhu Y."/>
            <person name="Liu G."/>
            <person name="Chen Q."/>
            <person name="Chen Z."/>
            <person name="Lan J."/>
            <person name="Che J."/>
            <person name="Ge C."/>
            <person name="Shi H."/>
            <person name="Pan Z."/>
            <person name="Liu X."/>
        </authorList>
    </citation>
    <scope>NUCLEOTIDE SEQUENCE [LARGE SCALE GENOMIC DNA]</scope>
    <source>
        <strain evidence="2">DSM 16467</strain>
    </source>
</reference>
<proteinExistence type="predicted"/>
<evidence type="ECO:0000313" key="1">
    <source>
        <dbReference type="EMBL" id="KOO48180.1"/>
    </source>
</evidence>
<evidence type="ECO:0000313" key="2">
    <source>
        <dbReference type="Proteomes" id="UP000037558"/>
    </source>
</evidence>
<accession>A0A0M0LAP8</accession>
<dbReference type="AlphaFoldDB" id="A0A0M0LAP8"/>
<dbReference type="RefSeq" id="WP_053400332.1">
    <property type="nucleotide sequence ID" value="NZ_JAUKEN010000004.1"/>
</dbReference>
<sequence length="111" mass="12735">MVSLERRFPILVACKECQSTNIYEADGEARCYGCKTAIVNEDQLFDVDVTDPGWVKTLTLEDSHNALRYMINNCNRIINNTNDPYHNLKSSAAMAVLYHSRTDTDTFRRIK</sequence>
<keyword evidence="2" id="KW-1185">Reference proteome</keyword>
<comment type="caution">
    <text evidence="1">The sequence shown here is derived from an EMBL/GenBank/DDBJ whole genome shotgun (WGS) entry which is preliminary data.</text>
</comment>
<protein>
    <submittedName>
        <fullName evidence="1">Uncharacterized protein</fullName>
    </submittedName>
</protein>
<dbReference type="PATRIC" id="fig|284581.3.peg.1404"/>
<dbReference type="Proteomes" id="UP000037558">
    <property type="component" value="Unassembled WGS sequence"/>
</dbReference>
<organism evidence="1 2">
    <name type="scientific">Priestia koreensis</name>
    <dbReference type="NCBI Taxonomy" id="284581"/>
    <lineage>
        <taxon>Bacteria</taxon>
        <taxon>Bacillati</taxon>
        <taxon>Bacillota</taxon>
        <taxon>Bacilli</taxon>
        <taxon>Bacillales</taxon>
        <taxon>Bacillaceae</taxon>
        <taxon>Priestia</taxon>
    </lineage>
</organism>
<name>A0A0M0LAP8_9BACI</name>
<gene>
    <name evidence="1" type="ORF">AMD01_05095</name>
</gene>